<dbReference type="AlphaFoldDB" id="A0A9Q1CPG2"/>
<gene>
    <name evidence="1" type="ORF">HOLleu_01507</name>
</gene>
<organism evidence="1 2">
    <name type="scientific">Holothuria leucospilota</name>
    <name type="common">Black long sea cucumber</name>
    <name type="synonym">Mertensiothuria leucospilota</name>
    <dbReference type="NCBI Taxonomy" id="206669"/>
    <lineage>
        <taxon>Eukaryota</taxon>
        <taxon>Metazoa</taxon>
        <taxon>Echinodermata</taxon>
        <taxon>Eleutherozoa</taxon>
        <taxon>Echinozoa</taxon>
        <taxon>Holothuroidea</taxon>
        <taxon>Aspidochirotacea</taxon>
        <taxon>Aspidochirotida</taxon>
        <taxon>Holothuriidae</taxon>
        <taxon>Holothuria</taxon>
    </lineage>
</organism>
<accession>A0A9Q1CPG2</accession>
<reference evidence="1" key="1">
    <citation type="submission" date="2021-10" db="EMBL/GenBank/DDBJ databases">
        <title>Tropical sea cucumber genome reveals ecological adaptation and Cuvierian tubules defense mechanism.</title>
        <authorList>
            <person name="Chen T."/>
        </authorList>
    </citation>
    <scope>NUCLEOTIDE SEQUENCE</scope>
    <source>
        <strain evidence="1">Nanhai2018</strain>
        <tissue evidence="1">Muscle</tissue>
    </source>
</reference>
<protein>
    <submittedName>
        <fullName evidence="1">Uncharacterized protein</fullName>
    </submittedName>
</protein>
<dbReference type="EMBL" id="JAIZAY010000001">
    <property type="protein sequence ID" value="KAJ8048978.1"/>
    <property type="molecule type" value="Genomic_DNA"/>
</dbReference>
<evidence type="ECO:0000313" key="2">
    <source>
        <dbReference type="Proteomes" id="UP001152320"/>
    </source>
</evidence>
<dbReference type="Proteomes" id="UP001152320">
    <property type="component" value="Chromosome 1"/>
</dbReference>
<sequence>MQLLRGSRPFFYILLVQKPKEFFIRCHSLFHLHLPLVLLLLLLPQVHRAQIFTSKH</sequence>
<proteinExistence type="predicted"/>
<keyword evidence="2" id="KW-1185">Reference proteome</keyword>
<evidence type="ECO:0000313" key="1">
    <source>
        <dbReference type="EMBL" id="KAJ8048978.1"/>
    </source>
</evidence>
<name>A0A9Q1CPG2_HOLLE</name>
<comment type="caution">
    <text evidence="1">The sequence shown here is derived from an EMBL/GenBank/DDBJ whole genome shotgun (WGS) entry which is preliminary data.</text>
</comment>